<dbReference type="SUPFAM" id="SSF55781">
    <property type="entry name" value="GAF domain-like"/>
    <property type="match status" value="1"/>
</dbReference>
<evidence type="ECO:0000256" key="1">
    <source>
        <dbReference type="ARBA" id="ARBA00038454"/>
    </source>
</evidence>
<comment type="similarity">
    <text evidence="1">Belongs to the free Met sulfoxide reductase family.</text>
</comment>
<dbReference type="PANTHER" id="PTHR21021">
    <property type="entry name" value="GAF/PUTATIVE CYTOSKELETAL PROTEIN"/>
    <property type="match status" value="1"/>
</dbReference>
<name>A0A329YGI7_RHITR</name>
<proteinExistence type="inferred from homology"/>
<organism evidence="3 4">
    <name type="scientific">Rhizobium tropici</name>
    <dbReference type="NCBI Taxonomy" id="398"/>
    <lineage>
        <taxon>Bacteria</taxon>
        <taxon>Pseudomonadati</taxon>
        <taxon>Pseudomonadota</taxon>
        <taxon>Alphaproteobacteria</taxon>
        <taxon>Hyphomicrobiales</taxon>
        <taxon>Rhizobiaceae</taxon>
        <taxon>Rhizobium/Agrobacterium group</taxon>
        <taxon>Rhizobium</taxon>
    </lineage>
</organism>
<dbReference type="PANTHER" id="PTHR21021:SF15">
    <property type="entry name" value="FREE METHIONINE-R-SULFOXIDE REDUCTASE"/>
    <property type="match status" value="1"/>
</dbReference>
<evidence type="ECO:0000259" key="2">
    <source>
        <dbReference type="SMART" id="SM00065"/>
    </source>
</evidence>
<evidence type="ECO:0000313" key="3">
    <source>
        <dbReference type="EMBL" id="RAX43021.1"/>
    </source>
</evidence>
<dbReference type="AlphaFoldDB" id="A0A329YGI7"/>
<dbReference type="InterPro" id="IPR000614">
    <property type="entry name" value="FRMsr_CS"/>
</dbReference>
<comment type="caution">
    <text evidence="3">The sequence shown here is derived from an EMBL/GenBank/DDBJ whole genome shotgun (WGS) entry which is preliminary data.</text>
</comment>
<dbReference type="RefSeq" id="WP_112340255.1">
    <property type="nucleotide sequence ID" value="NZ_QMKK01000019.1"/>
</dbReference>
<dbReference type="Pfam" id="PF13185">
    <property type="entry name" value="GAF_2"/>
    <property type="match status" value="1"/>
</dbReference>
<dbReference type="EMBL" id="QMKK01000019">
    <property type="protein sequence ID" value="RAX43021.1"/>
    <property type="molecule type" value="Genomic_DNA"/>
</dbReference>
<dbReference type="PROSITE" id="PS01320">
    <property type="entry name" value="UPF0067"/>
    <property type="match status" value="1"/>
</dbReference>
<dbReference type="Proteomes" id="UP000251205">
    <property type="component" value="Unassembled WGS sequence"/>
</dbReference>
<dbReference type="GO" id="GO:0033745">
    <property type="term" value="F:L-methionine-(R)-S-oxide reductase activity"/>
    <property type="evidence" value="ECO:0007669"/>
    <property type="project" value="TreeGrafter"/>
</dbReference>
<dbReference type="Gene3D" id="3.30.450.40">
    <property type="match status" value="1"/>
</dbReference>
<reference evidence="3 4" key="1">
    <citation type="submission" date="2018-06" db="EMBL/GenBank/DDBJ databases">
        <title>Whole Genome Sequence of an efficient microsymbiont, Rhizobium tropici.</title>
        <authorList>
            <person name="Srinivasan R."/>
            <person name="Singh H.V."/>
            <person name="Srivastava R."/>
            <person name="Kumari B."/>
            <person name="Radhakrishna A."/>
        </authorList>
    </citation>
    <scope>NUCLEOTIDE SEQUENCE [LARGE SCALE GENOMIC DNA]</scope>
    <source>
        <strain evidence="3 4">IGFRI Rhizo-19</strain>
    </source>
</reference>
<dbReference type="InterPro" id="IPR051330">
    <property type="entry name" value="Phosphatase_reg/MetRdx"/>
</dbReference>
<dbReference type="FunFam" id="3.30.450.40:FF:000008">
    <property type="entry name" value="GAF domain-containing proteins"/>
    <property type="match status" value="1"/>
</dbReference>
<feature type="domain" description="GAF" evidence="2">
    <location>
        <begin position="32"/>
        <end position="162"/>
    </location>
</feature>
<dbReference type="GO" id="GO:0005829">
    <property type="term" value="C:cytosol"/>
    <property type="evidence" value="ECO:0007669"/>
    <property type="project" value="TreeGrafter"/>
</dbReference>
<dbReference type="InterPro" id="IPR029016">
    <property type="entry name" value="GAF-like_dom_sf"/>
</dbReference>
<protein>
    <submittedName>
        <fullName evidence="3">GAF domain-containing protein</fullName>
    </submittedName>
</protein>
<dbReference type="OrthoDB" id="9796252at2"/>
<accession>A0A329YGI7</accession>
<sequence length="165" mass="17881">MFVEKAIRNDSKTEFYRELADQLKALLDGEQDPIANAANTSALIFQMLPDLNWAGFYFLQREDELVLGPFQGKPACVRIAVGRGVCGTALERAQSILVEDVHAFPGHIACDAASRSELVVPLFRHGKVFGVIDLDSPLPGRFDSDDQAGIEALAAIYVASCKGNG</sequence>
<dbReference type="InterPro" id="IPR003018">
    <property type="entry name" value="GAF"/>
</dbReference>
<evidence type="ECO:0000313" key="4">
    <source>
        <dbReference type="Proteomes" id="UP000251205"/>
    </source>
</evidence>
<gene>
    <name evidence="3" type="ORF">DQ393_02630</name>
</gene>
<dbReference type="SMART" id="SM00065">
    <property type="entry name" value="GAF"/>
    <property type="match status" value="1"/>
</dbReference>